<dbReference type="Proteomes" id="UP000294360">
    <property type="component" value="Chromosome"/>
</dbReference>
<dbReference type="KEGG" id="mtun:MTUNDRAET4_2268"/>
<organism evidence="1 2">
    <name type="scientific">Methylocella tundrae</name>
    <dbReference type="NCBI Taxonomy" id="227605"/>
    <lineage>
        <taxon>Bacteria</taxon>
        <taxon>Pseudomonadati</taxon>
        <taxon>Pseudomonadota</taxon>
        <taxon>Alphaproteobacteria</taxon>
        <taxon>Hyphomicrobiales</taxon>
        <taxon>Beijerinckiaceae</taxon>
        <taxon>Methylocella</taxon>
    </lineage>
</organism>
<dbReference type="AlphaFoldDB" id="A0A4U8Z1I9"/>
<dbReference type="EMBL" id="LR536450">
    <property type="protein sequence ID" value="VFU09161.1"/>
    <property type="molecule type" value="Genomic_DNA"/>
</dbReference>
<protein>
    <submittedName>
        <fullName evidence="1">Uncharacterized protein</fullName>
    </submittedName>
</protein>
<evidence type="ECO:0000313" key="1">
    <source>
        <dbReference type="EMBL" id="VFU09161.1"/>
    </source>
</evidence>
<sequence>MRDSKSNYFWDYGDYTRTLSRPDVSRVPKPGLMFVGFVGRGQDQLTKAGRRDFPDMLAAGPDCVRPRCQPIRRPGRPLALASRA</sequence>
<evidence type="ECO:0000313" key="2">
    <source>
        <dbReference type="Proteomes" id="UP000294360"/>
    </source>
</evidence>
<accession>A0A4U8Z1I9</accession>
<reference evidence="1 2" key="1">
    <citation type="submission" date="2019-03" db="EMBL/GenBank/DDBJ databases">
        <authorList>
            <person name="Kox A.R. M."/>
        </authorList>
    </citation>
    <scope>NUCLEOTIDE SEQUENCE [LARGE SCALE GENOMIC DNA]</scope>
    <source>
        <strain evidence="1">MTUNDRAET4 annotated genome</strain>
    </source>
</reference>
<gene>
    <name evidence="1" type="ORF">MTUNDRAET4_2268</name>
</gene>
<name>A0A4U8Z1I9_METTU</name>
<proteinExistence type="predicted"/>